<feature type="compositionally biased region" description="Polar residues" evidence="1">
    <location>
        <begin position="13"/>
        <end position="25"/>
    </location>
</feature>
<feature type="compositionally biased region" description="Basic and acidic residues" evidence="1">
    <location>
        <begin position="30"/>
        <end position="55"/>
    </location>
</feature>
<feature type="region of interest" description="Disordered" evidence="1">
    <location>
        <begin position="12"/>
        <end position="72"/>
    </location>
</feature>
<comment type="caution">
    <text evidence="2">The sequence shown here is derived from an EMBL/GenBank/DDBJ whole genome shotgun (WGS) entry which is preliminary data.</text>
</comment>
<protein>
    <submittedName>
        <fullName evidence="2">Uncharacterized protein</fullName>
    </submittedName>
</protein>
<proteinExistence type="predicted"/>
<organism evidence="2 3">
    <name type="scientific">Rehmannia glutinosa</name>
    <name type="common">Chinese foxglove</name>
    <dbReference type="NCBI Taxonomy" id="99300"/>
    <lineage>
        <taxon>Eukaryota</taxon>
        <taxon>Viridiplantae</taxon>
        <taxon>Streptophyta</taxon>
        <taxon>Embryophyta</taxon>
        <taxon>Tracheophyta</taxon>
        <taxon>Spermatophyta</taxon>
        <taxon>Magnoliopsida</taxon>
        <taxon>eudicotyledons</taxon>
        <taxon>Gunneridae</taxon>
        <taxon>Pentapetalae</taxon>
        <taxon>asterids</taxon>
        <taxon>lamiids</taxon>
        <taxon>Lamiales</taxon>
        <taxon>Orobanchaceae</taxon>
        <taxon>Rehmannieae</taxon>
        <taxon>Rehmannia</taxon>
    </lineage>
</organism>
<name>A0ABR0V6I9_REHGL</name>
<dbReference type="Proteomes" id="UP001318860">
    <property type="component" value="Unassembled WGS sequence"/>
</dbReference>
<feature type="compositionally biased region" description="Acidic residues" evidence="1">
    <location>
        <begin position="62"/>
        <end position="72"/>
    </location>
</feature>
<sequence length="414" mass="46689">MENITVNELHGYASSSGNVHQNNVSFIVEPDPKNTSTDDEHEPLIDGLRENEHVNSEPSESGSDDEDNGDDEVDVSDIQEMYTQHNNDITSYEQVPMPPTPIEGGLYSSIPFFNTINDDVLIDSIDIPKKDVEYIRWFDNITRRLISPTHLSMTIGYQPSPYAACDAMEQALEKLRISQEEEDDYDAFRISFGQIYNEVKPYFRANRASSTIPEQQLAPPTTQPRTEKPTRMGGSTREMGDSSTRVRATTISHASTSHVIPPQQTTTTPPIDVTGPSTSTLSIFHGMDNTSTYYVPQHTHVDEPMTPYWGMPQYEPSLSALLDSDIGIGYPNFTEPQPINDTYRPNFNVSPIPYQYRSGDSSSTTSSTRPSFNLNYSIDDNEETQQVHETHPVQNMRRDRRHRQRHGCGTGSHF</sequence>
<dbReference type="EMBL" id="JABTTQ020001578">
    <property type="protein sequence ID" value="KAK6130438.1"/>
    <property type="molecule type" value="Genomic_DNA"/>
</dbReference>
<evidence type="ECO:0000313" key="3">
    <source>
        <dbReference type="Proteomes" id="UP001318860"/>
    </source>
</evidence>
<feature type="compositionally biased region" description="Low complexity" evidence="1">
    <location>
        <begin position="261"/>
        <end position="270"/>
    </location>
</feature>
<evidence type="ECO:0000313" key="2">
    <source>
        <dbReference type="EMBL" id="KAK6130438.1"/>
    </source>
</evidence>
<feature type="compositionally biased region" description="Polar residues" evidence="1">
    <location>
        <begin position="241"/>
        <end position="258"/>
    </location>
</feature>
<reference evidence="2 3" key="1">
    <citation type="journal article" date="2021" name="Comput. Struct. Biotechnol. J.">
        <title>De novo genome assembly of the potent medicinal plant Rehmannia glutinosa using nanopore technology.</title>
        <authorList>
            <person name="Ma L."/>
            <person name="Dong C."/>
            <person name="Song C."/>
            <person name="Wang X."/>
            <person name="Zheng X."/>
            <person name="Niu Y."/>
            <person name="Chen S."/>
            <person name="Feng W."/>
        </authorList>
    </citation>
    <scope>NUCLEOTIDE SEQUENCE [LARGE SCALE GENOMIC DNA]</scope>
    <source>
        <strain evidence="2">DH-2019</strain>
    </source>
</reference>
<accession>A0ABR0V6I9</accession>
<keyword evidence="3" id="KW-1185">Reference proteome</keyword>
<feature type="region of interest" description="Disordered" evidence="1">
    <location>
        <begin position="379"/>
        <end position="414"/>
    </location>
</feature>
<evidence type="ECO:0000256" key="1">
    <source>
        <dbReference type="SAM" id="MobiDB-lite"/>
    </source>
</evidence>
<feature type="compositionally biased region" description="Polar residues" evidence="1">
    <location>
        <begin position="209"/>
        <end position="224"/>
    </location>
</feature>
<gene>
    <name evidence="2" type="ORF">DH2020_035848</name>
</gene>
<feature type="region of interest" description="Disordered" evidence="1">
    <location>
        <begin position="209"/>
        <end position="274"/>
    </location>
</feature>